<dbReference type="EMBL" id="JAJVCN010000003">
    <property type="protein sequence ID" value="MCE7008019.1"/>
    <property type="molecule type" value="Genomic_DNA"/>
</dbReference>
<proteinExistence type="predicted"/>
<sequence length="332" mass="35104">MFRARDAMQVATVHGVFRSARVLPAAAVVLTFAACATPVDLGKTVTNKTTVKAAGSFNDDGLRMIDPCGLLADDLVSGIGKKKTSGVPDRRGYSECTYTVSDPESGKDIRMIVKVGSNLISAPKQVAKTVGGLGVFESRSSTSCSMTAITSRDPDHGLVATAYWDGGDPCAAANKLIETSVKAVIDGKAKYEDTPGSLVKLDPCAAIDDKTAGDVLGATVKKDPDDIRSCEFSARGASIRVKYTIDYDPATTAKQYNPTVVELSDKAKAAQKYKTSISPNRCQIDWLHRSLTGNRSENVNVSFERTPPDSSQDPCVKGETAAKAVAAKLAKS</sequence>
<name>A0ABS8ZKP3_9PSEU</name>
<evidence type="ECO:0000313" key="2">
    <source>
        <dbReference type="Proteomes" id="UP001521150"/>
    </source>
</evidence>
<protein>
    <submittedName>
        <fullName evidence="1">DUF3558 domain-containing protein</fullName>
    </submittedName>
</protein>
<comment type="caution">
    <text evidence="1">The sequence shown here is derived from an EMBL/GenBank/DDBJ whole genome shotgun (WGS) entry which is preliminary data.</text>
</comment>
<dbReference type="RefSeq" id="WP_233729565.1">
    <property type="nucleotide sequence ID" value="NZ_JAJVCN010000003.1"/>
</dbReference>
<organism evidence="1 2">
    <name type="scientific">Kibdelosporangium philippinense</name>
    <dbReference type="NCBI Taxonomy" id="211113"/>
    <lineage>
        <taxon>Bacteria</taxon>
        <taxon>Bacillati</taxon>
        <taxon>Actinomycetota</taxon>
        <taxon>Actinomycetes</taxon>
        <taxon>Pseudonocardiales</taxon>
        <taxon>Pseudonocardiaceae</taxon>
        <taxon>Kibdelosporangium</taxon>
    </lineage>
</organism>
<gene>
    <name evidence="1" type="ORF">LWC34_35130</name>
</gene>
<dbReference type="Proteomes" id="UP001521150">
    <property type="component" value="Unassembled WGS sequence"/>
</dbReference>
<reference evidence="1 2" key="1">
    <citation type="submission" date="2021-12" db="EMBL/GenBank/DDBJ databases">
        <title>Genome sequence of Kibdelosporangium philippinense ATCC 49844.</title>
        <authorList>
            <person name="Fedorov E.A."/>
            <person name="Omeragic M."/>
            <person name="Shalygina K.F."/>
            <person name="Maclea K.S."/>
        </authorList>
    </citation>
    <scope>NUCLEOTIDE SEQUENCE [LARGE SCALE GENOMIC DNA]</scope>
    <source>
        <strain evidence="1 2">ATCC 49844</strain>
    </source>
</reference>
<evidence type="ECO:0000313" key="1">
    <source>
        <dbReference type="EMBL" id="MCE7008019.1"/>
    </source>
</evidence>
<dbReference type="PROSITE" id="PS51257">
    <property type="entry name" value="PROKAR_LIPOPROTEIN"/>
    <property type="match status" value="1"/>
</dbReference>
<accession>A0ABS8ZKP3</accession>
<keyword evidence="2" id="KW-1185">Reference proteome</keyword>